<feature type="transmembrane region" description="Helical" evidence="6">
    <location>
        <begin position="194"/>
        <end position="214"/>
    </location>
</feature>
<feature type="transmembrane region" description="Helical" evidence="6">
    <location>
        <begin position="140"/>
        <end position="159"/>
    </location>
</feature>
<keyword evidence="4 6" id="KW-0472">Membrane</keyword>
<gene>
    <name evidence="8" type="ORF">FFLO_00768</name>
</gene>
<feature type="transmembrane region" description="Helical" evidence="6">
    <location>
        <begin position="265"/>
        <end position="283"/>
    </location>
</feature>
<feature type="transmembrane region" description="Helical" evidence="6">
    <location>
        <begin position="434"/>
        <end position="454"/>
    </location>
</feature>
<comment type="subcellular location">
    <subcellularLocation>
        <location evidence="1">Membrane</location>
        <topology evidence="1">Multi-pass membrane protein</topology>
    </subcellularLocation>
</comment>
<dbReference type="GO" id="GO:0005886">
    <property type="term" value="C:plasma membrane"/>
    <property type="evidence" value="ECO:0007669"/>
    <property type="project" value="TreeGrafter"/>
</dbReference>
<keyword evidence="2 6" id="KW-0812">Transmembrane</keyword>
<evidence type="ECO:0000313" key="8">
    <source>
        <dbReference type="EMBL" id="KAG7571256.1"/>
    </source>
</evidence>
<comment type="caution">
    <text evidence="8">The sequence shown here is derived from an EMBL/GenBank/DDBJ whole genome shotgun (WGS) entry which is preliminary data.</text>
</comment>
<protein>
    <recommendedName>
        <fullName evidence="7">Major facilitator superfamily (MFS) profile domain-containing protein</fullName>
    </recommendedName>
</protein>
<dbReference type="PANTHER" id="PTHR23501">
    <property type="entry name" value="MAJOR FACILITATOR SUPERFAMILY"/>
    <property type="match status" value="1"/>
</dbReference>
<dbReference type="PANTHER" id="PTHR23501:SF102">
    <property type="entry name" value="DRUG TRANSPORTER, PUTATIVE (AFU_ORTHOLOGUE AFUA_3G08530)-RELATED"/>
    <property type="match status" value="1"/>
</dbReference>
<dbReference type="InterPro" id="IPR011701">
    <property type="entry name" value="MFS"/>
</dbReference>
<evidence type="ECO:0000256" key="5">
    <source>
        <dbReference type="SAM" id="MobiDB-lite"/>
    </source>
</evidence>
<dbReference type="GO" id="GO:0022857">
    <property type="term" value="F:transmembrane transporter activity"/>
    <property type="evidence" value="ECO:0007669"/>
    <property type="project" value="InterPro"/>
</dbReference>
<dbReference type="Proteomes" id="UP000812966">
    <property type="component" value="Unassembled WGS sequence"/>
</dbReference>
<dbReference type="OrthoDB" id="10021397at2759"/>
<evidence type="ECO:0000256" key="2">
    <source>
        <dbReference type="ARBA" id="ARBA00022692"/>
    </source>
</evidence>
<evidence type="ECO:0000256" key="1">
    <source>
        <dbReference type="ARBA" id="ARBA00004141"/>
    </source>
</evidence>
<dbReference type="SUPFAM" id="SSF103473">
    <property type="entry name" value="MFS general substrate transporter"/>
    <property type="match status" value="1"/>
</dbReference>
<evidence type="ECO:0000259" key="7">
    <source>
        <dbReference type="PROSITE" id="PS50850"/>
    </source>
</evidence>
<sequence length="556" mass="59631">MAKHDIQPASDASPTDAAVQPTKKHGDKEWMASDKDAAAIPENNMWLVVPSLMLVMFLAALDQTIVTTALPTIASHFNATPGEYSWVGTSYLLVATIMVPDIVGRKTLMIPGIFAFLIGSALCGAAKSMTWLIGARAMQGFGGGSIISLTQIIIGDIVPLHKRGATNSWTGSIWGIASVMGPLFGGLICERTSWRWIFFINLPACGLAIPALYFSLNLPPRKKTTWSELSRTFDFIGLVLIMSGCACLVVGFSSASDNGWGQKQTIALLVVGFVLFVASLVNFMVTKRNAIVPPRLLRTRTTVFWLLCSTLHATAFLSASFYFPVFYQGIENASPLMSGVYVLPFSLVVSIGTIIAGQLNTRLRIVRPVVWVGYAISALGYGLCIKYLQYGGGIANQIVILIVLGLGVGLSLAVPLLCLQAAMPLKEMAASTSAWLLTRSLGGTLGIAIFQAVITTGLESRFPKLEGYGTQFQIPHDLEGYHRIHNLPEGPTREAALSAFSDSLRVRLVHVIGVKSELTGTICPCLALVDHLDANDGRGTASESQPLPTNRVKAGC</sequence>
<feature type="transmembrane region" description="Helical" evidence="6">
    <location>
        <begin position="110"/>
        <end position="134"/>
    </location>
</feature>
<evidence type="ECO:0000256" key="6">
    <source>
        <dbReference type="SAM" id="Phobius"/>
    </source>
</evidence>
<dbReference type="InterPro" id="IPR020846">
    <property type="entry name" value="MFS_dom"/>
</dbReference>
<evidence type="ECO:0000313" key="9">
    <source>
        <dbReference type="Proteomes" id="UP000812966"/>
    </source>
</evidence>
<reference evidence="8" key="1">
    <citation type="submission" date="2020-04" db="EMBL/GenBank/DDBJ databases">
        <title>Analysis of mating type loci in Filobasidium floriforme.</title>
        <authorList>
            <person name="Nowrousian M."/>
        </authorList>
    </citation>
    <scope>NUCLEOTIDE SEQUENCE</scope>
    <source>
        <strain evidence="8">CBS 6242</strain>
    </source>
</reference>
<keyword evidence="9" id="KW-1185">Reference proteome</keyword>
<accession>A0A8K0NT91</accession>
<dbReference type="Gene3D" id="1.20.1720.10">
    <property type="entry name" value="Multidrug resistance protein D"/>
    <property type="match status" value="1"/>
</dbReference>
<feature type="transmembrane region" description="Helical" evidence="6">
    <location>
        <begin position="369"/>
        <end position="388"/>
    </location>
</feature>
<feature type="transmembrane region" description="Helical" evidence="6">
    <location>
        <begin position="394"/>
        <end position="422"/>
    </location>
</feature>
<dbReference type="CDD" id="cd17502">
    <property type="entry name" value="MFS_Azr1_MDR_like"/>
    <property type="match status" value="1"/>
</dbReference>
<feature type="transmembrane region" description="Helical" evidence="6">
    <location>
        <begin position="45"/>
        <end position="66"/>
    </location>
</feature>
<keyword evidence="3 6" id="KW-1133">Transmembrane helix</keyword>
<evidence type="ECO:0000256" key="3">
    <source>
        <dbReference type="ARBA" id="ARBA00022989"/>
    </source>
</evidence>
<feature type="region of interest" description="Disordered" evidence="5">
    <location>
        <begin position="1"/>
        <end position="28"/>
    </location>
</feature>
<dbReference type="InterPro" id="IPR036259">
    <property type="entry name" value="MFS_trans_sf"/>
</dbReference>
<feature type="region of interest" description="Disordered" evidence="5">
    <location>
        <begin position="537"/>
        <end position="556"/>
    </location>
</feature>
<feature type="transmembrane region" description="Helical" evidence="6">
    <location>
        <begin position="86"/>
        <end position="103"/>
    </location>
</feature>
<dbReference type="EMBL" id="JABELV010000009">
    <property type="protein sequence ID" value="KAG7571256.1"/>
    <property type="molecule type" value="Genomic_DNA"/>
</dbReference>
<feature type="transmembrane region" description="Helical" evidence="6">
    <location>
        <begin position="339"/>
        <end position="357"/>
    </location>
</feature>
<dbReference type="PROSITE" id="PS50850">
    <property type="entry name" value="MFS"/>
    <property type="match status" value="1"/>
</dbReference>
<proteinExistence type="predicted"/>
<organism evidence="8 9">
    <name type="scientific">Filobasidium floriforme</name>
    <dbReference type="NCBI Taxonomy" id="5210"/>
    <lineage>
        <taxon>Eukaryota</taxon>
        <taxon>Fungi</taxon>
        <taxon>Dikarya</taxon>
        <taxon>Basidiomycota</taxon>
        <taxon>Agaricomycotina</taxon>
        <taxon>Tremellomycetes</taxon>
        <taxon>Filobasidiales</taxon>
        <taxon>Filobasidiaceae</taxon>
        <taxon>Filobasidium</taxon>
    </lineage>
</organism>
<feature type="transmembrane region" description="Helical" evidence="6">
    <location>
        <begin position="303"/>
        <end position="327"/>
    </location>
</feature>
<dbReference type="AlphaFoldDB" id="A0A8K0NT91"/>
<dbReference type="Pfam" id="PF07690">
    <property type="entry name" value="MFS_1"/>
    <property type="match status" value="1"/>
</dbReference>
<evidence type="ECO:0000256" key="4">
    <source>
        <dbReference type="ARBA" id="ARBA00023136"/>
    </source>
</evidence>
<feature type="transmembrane region" description="Helical" evidence="6">
    <location>
        <begin position="235"/>
        <end position="253"/>
    </location>
</feature>
<dbReference type="Gene3D" id="1.20.1250.20">
    <property type="entry name" value="MFS general substrate transporter like domains"/>
    <property type="match status" value="1"/>
</dbReference>
<feature type="domain" description="Major facilitator superfamily (MFS) profile" evidence="7">
    <location>
        <begin position="48"/>
        <end position="519"/>
    </location>
</feature>
<name>A0A8K0NT91_9TREE</name>
<feature type="transmembrane region" description="Helical" evidence="6">
    <location>
        <begin position="171"/>
        <end position="188"/>
    </location>
</feature>